<organism evidence="1 2">
    <name type="scientific">Geodermatophilus siccatus</name>
    <dbReference type="NCBI Taxonomy" id="1137991"/>
    <lineage>
        <taxon>Bacteria</taxon>
        <taxon>Bacillati</taxon>
        <taxon>Actinomycetota</taxon>
        <taxon>Actinomycetes</taxon>
        <taxon>Geodermatophilales</taxon>
        <taxon>Geodermatophilaceae</taxon>
        <taxon>Geodermatophilus</taxon>
    </lineage>
</organism>
<proteinExistence type="predicted"/>
<dbReference type="AlphaFoldDB" id="A0A1G9ZQR4"/>
<dbReference type="OrthoDB" id="5190092at2"/>
<reference evidence="2" key="1">
    <citation type="submission" date="2016-10" db="EMBL/GenBank/DDBJ databases">
        <authorList>
            <person name="Varghese N."/>
            <person name="Submissions S."/>
        </authorList>
    </citation>
    <scope>NUCLEOTIDE SEQUENCE [LARGE SCALE GENOMIC DNA]</scope>
    <source>
        <strain evidence="2">DSM 45419</strain>
    </source>
</reference>
<dbReference type="EMBL" id="FNHE01000014">
    <property type="protein sequence ID" value="SDN23912.1"/>
    <property type="molecule type" value="Genomic_DNA"/>
</dbReference>
<gene>
    <name evidence="1" type="ORF">SAMN05660642_04402</name>
</gene>
<name>A0A1G9ZQR4_9ACTN</name>
<protein>
    <submittedName>
        <fullName evidence="1">Uncharacterized protein</fullName>
    </submittedName>
</protein>
<keyword evidence="2" id="KW-1185">Reference proteome</keyword>
<dbReference type="RefSeq" id="WP_091223389.1">
    <property type="nucleotide sequence ID" value="NZ_FNHE01000014.1"/>
</dbReference>
<accession>A0A1G9ZQR4</accession>
<sequence>MQHSVITESGDQVAAVVGSGTESDTVVVHVQLRPRRGAARRCLAALAELAGAHPEVSFTLTGLSKDDRVVRVTVGVELGPRAAVARFSPQAQAAYAFVSSVFTTLYDHMPVYTVEPGEAERAAAADLMARLAAGPATEAAVPAPRQPAAVETIPA</sequence>
<evidence type="ECO:0000313" key="1">
    <source>
        <dbReference type="EMBL" id="SDN23912.1"/>
    </source>
</evidence>
<evidence type="ECO:0000313" key="2">
    <source>
        <dbReference type="Proteomes" id="UP000198680"/>
    </source>
</evidence>
<dbReference type="Proteomes" id="UP000198680">
    <property type="component" value="Unassembled WGS sequence"/>
</dbReference>
<dbReference type="STRING" id="1137991.SAMN05660642_04402"/>